<sequence length="229" mass="23666">MGRRDAFFNAMRTSRKPRIGPREAERLLDAAPSGSAYPELSYLLAAATAPPRPHELAGLHAAVAAFEEAGRYPDAPARRRSRLLRPLGVKLAAGVAVLLVGGTALAAETGNLPTNPFTSGGAPPPATSAPRVDRSTTAPAPDPSPTNHGRTLAPTSPAVLGLCRAWEAIQKNPKAKPMAAEAFRDLAAAAGGADHIGAFCAPLLAQKPERTTGGGKDHPKPSPTPHRKG</sequence>
<accession>A0A6V8LE56</accession>
<proteinExistence type="predicted"/>
<feature type="region of interest" description="Disordered" evidence="1">
    <location>
        <begin position="112"/>
        <end position="155"/>
    </location>
</feature>
<feature type="compositionally biased region" description="Basic and acidic residues" evidence="1">
    <location>
        <begin position="207"/>
        <end position="220"/>
    </location>
</feature>
<evidence type="ECO:0000313" key="3">
    <source>
        <dbReference type="Proteomes" id="UP000482960"/>
    </source>
</evidence>
<feature type="region of interest" description="Disordered" evidence="1">
    <location>
        <begin position="204"/>
        <end position="229"/>
    </location>
</feature>
<reference evidence="2 3" key="1">
    <citation type="submission" date="2020-03" db="EMBL/GenBank/DDBJ databases">
        <title>Whole genome shotgun sequence of Phytohabitans rumicis NBRC 108638.</title>
        <authorList>
            <person name="Komaki H."/>
            <person name="Tamura T."/>
        </authorList>
    </citation>
    <scope>NUCLEOTIDE SEQUENCE [LARGE SCALE GENOMIC DNA]</scope>
    <source>
        <strain evidence="2 3">NBRC 108638</strain>
    </source>
</reference>
<dbReference type="Proteomes" id="UP000482960">
    <property type="component" value="Unassembled WGS sequence"/>
</dbReference>
<organism evidence="2 3">
    <name type="scientific">Phytohabitans rumicis</name>
    <dbReference type="NCBI Taxonomy" id="1076125"/>
    <lineage>
        <taxon>Bacteria</taxon>
        <taxon>Bacillati</taxon>
        <taxon>Actinomycetota</taxon>
        <taxon>Actinomycetes</taxon>
        <taxon>Micromonosporales</taxon>
        <taxon>Micromonosporaceae</taxon>
    </lineage>
</organism>
<name>A0A6V8LE56_9ACTN</name>
<dbReference type="AlphaFoldDB" id="A0A6V8LE56"/>
<evidence type="ECO:0000256" key="1">
    <source>
        <dbReference type="SAM" id="MobiDB-lite"/>
    </source>
</evidence>
<keyword evidence="3" id="KW-1185">Reference proteome</keyword>
<evidence type="ECO:0000313" key="2">
    <source>
        <dbReference type="EMBL" id="GFJ92859.1"/>
    </source>
</evidence>
<protein>
    <submittedName>
        <fullName evidence="2">Uncharacterized protein</fullName>
    </submittedName>
</protein>
<comment type="caution">
    <text evidence="2">The sequence shown here is derived from an EMBL/GenBank/DDBJ whole genome shotgun (WGS) entry which is preliminary data.</text>
</comment>
<reference evidence="2 3" key="2">
    <citation type="submission" date="2020-03" db="EMBL/GenBank/DDBJ databases">
        <authorList>
            <person name="Ichikawa N."/>
            <person name="Kimura A."/>
            <person name="Kitahashi Y."/>
            <person name="Uohara A."/>
        </authorList>
    </citation>
    <scope>NUCLEOTIDE SEQUENCE [LARGE SCALE GENOMIC DNA]</scope>
    <source>
        <strain evidence="2 3">NBRC 108638</strain>
    </source>
</reference>
<dbReference type="EMBL" id="BLPG01000001">
    <property type="protein sequence ID" value="GFJ92859.1"/>
    <property type="molecule type" value="Genomic_DNA"/>
</dbReference>
<gene>
    <name evidence="2" type="ORF">Prum_065010</name>
</gene>